<dbReference type="TCDB" id="1.B.48.2.3">
    <property type="family name" value="the curli fiber subunit porin, cgsa, csgg (csgg) family"/>
</dbReference>
<protein>
    <submittedName>
        <fullName evidence="1">Uncharacterized protein</fullName>
    </submittedName>
</protein>
<reference evidence="2" key="2">
    <citation type="submission" date="2012-01" db="EMBL/GenBank/DDBJ databases">
        <title>Complete sequence of chromosome of Marinitoga piezophila KA3.</title>
        <authorList>
            <person name="Lucas S."/>
            <person name="Han J."/>
            <person name="Lapidus A."/>
            <person name="Cheng J.-F."/>
            <person name="Goodwin L."/>
            <person name="Pitluck S."/>
            <person name="Peters L."/>
            <person name="Mikhailova N."/>
            <person name="Teshima H."/>
            <person name="Detter J.C."/>
            <person name="Han C."/>
            <person name="Tapia R."/>
            <person name="Land M."/>
            <person name="Hauser L."/>
            <person name="Kyrpides N."/>
            <person name="Ivanova N."/>
            <person name="Pagani I."/>
            <person name="Jebbar M."/>
            <person name="Vannier P."/>
            <person name="Oger P."/>
            <person name="Cario A."/>
            <person name="Bartlett D."/>
            <person name="Noll K.M."/>
            <person name="Woyke T."/>
        </authorList>
    </citation>
    <scope>NUCLEOTIDE SEQUENCE [LARGE SCALE GENOMIC DNA]</scope>
    <source>
        <strain evidence="2">DSM 14283 / JCM 11233 / KA3</strain>
    </source>
</reference>
<name>H2J7Q9_MARPK</name>
<dbReference type="eggNOG" id="ENOG5033Z8X">
    <property type="taxonomic scope" value="Bacteria"/>
</dbReference>
<reference evidence="1 2" key="1">
    <citation type="journal article" date="2012" name="J. Bacteriol.">
        <title>Complete Genome Sequence of the Thermophilic, Piezophilic, Heterotrophic Bacterium Marinitoga piezophila KA3.</title>
        <authorList>
            <person name="Lucas S."/>
            <person name="Han J."/>
            <person name="Lapidus A."/>
            <person name="Cheng J.F."/>
            <person name="Goodwin L.A."/>
            <person name="Pitluck S."/>
            <person name="Peters L."/>
            <person name="Mikhailova N."/>
            <person name="Teshima H."/>
            <person name="Detter J.C."/>
            <person name="Han C."/>
            <person name="Tapia R."/>
            <person name="Land M."/>
            <person name="Hauser L."/>
            <person name="Kyrpides N.C."/>
            <person name="Ivanova N."/>
            <person name="Pagani I."/>
            <person name="Vannier P."/>
            <person name="Oger P."/>
            <person name="Bartlett D.H."/>
            <person name="Noll K.M."/>
            <person name="Woyke T."/>
            <person name="Jebbar M."/>
        </authorList>
    </citation>
    <scope>NUCLEOTIDE SEQUENCE [LARGE SCALE GENOMIC DNA]</scope>
    <source>
        <strain evidence="2">DSM 14283 / JCM 11233 / KA3</strain>
    </source>
</reference>
<dbReference type="KEGG" id="mpz:Marpi_0988"/>
<dbReference type="STRING" id="443254.Marpi_0988"/>
<dbReference type="EMBL" id="CP003257">
    <property type="protein sequence ID" value="AEX85400.1"/>
    <property type="molecule type" value="Genomic_DNA"/>
</dbReference>
<keyword evidence="2" id="KW-1185">Reference proteome</keyword>
<organism evidence="1 2">
    <name type="scientific">Marinitoga piezophila (strain DSM 14283 / JCM 11233 / KA3)</name>
    <dbReference type="NCBI Taxonomy" id="443254"/>
    <lineage>
        <taxon>Bacteria</taxon>
        <taxon>Thermotogati</taxon>
        <taxon>Thermotogota</taxon>
        <taxon>Thermotogae</taxon>
        <taxon>Petrotogales</taxon>
        <taxon>Petrotogaceae</taxon>
        <taxon>Marinitoga</taxon>
    </lineage>
</organism>
<evidence type="ECO:0000313" key="1">
    <source>
        <dbReference type="EMBL" id="AEX85400.1"/>
    </source>
</evidence>
<gene>
    <name evidence="1" type="ordered locus">Marpi_0988</name>
</gene>
<proteinExistence type="predicted"/>
<evidence type="ECO:0000313" key="2">
    <source>
        <dbReference type="Proteomes" id="UP000007161"/>
    </source>
</evidence>
<dbReference type="AlphaFoldDB" id="H2J7Q9"/>
<dbReference type="RefSeq" id="WP_014296472.1">
    <property type="nucleotide sequence ID" value="NC_016751.1"/>
</dbReference>
<sequence length="412" mass="47160">MNNKKILLILLMFSLFISIFAVNNKDSRKTLLIYSRGYSFLSTKVEHKLKEALINQGKYRLVERDINVMNEIERILHGLTSKDNFNLNQLAADYIVYIEVIDAESYRKTDEYDNIWYEYHIEGAYRLIDIETSQILEIKTIDAVGTHYVSQYVSEYEAKEMAREEAISSLVNTLVYRMNKLFLISGKIIGIEANSRVLVNIGRNNGVYKGMMFSFAKNYEINGDVYRKTSGKLVTKEVSSNSAILEILEEPEFALDNTVSVIENPDISPFRAHFSLSMTTKLPDIYSLRMDFLIDNYKNFTYGVFVEFSDDINTFYTSTGLNIRYTPEYTFGNLNLGADLYISSYYNTEIDYNEDYIADVGIGITPIIGLELKPHKNFGIIIESGYTFESSIGGNYPANNAPYIKAGIDLIF</sequence>
<dbReference type="HOGENOM" id="CLU_680985_0_0_0"/>
<accession>H2J7Q9</accession>
<dbReference type="Proteomes" id="UP000007161">
    <property type="component" value="Chromosome"/>
</dbReference>
<dbReference type="OrthoDB" id="41256at2"/>